<evidence type="ECO:0000256" key="1">
    <source>
        <dbReference type="ARBA" id="ARBA00023186"/>
    </source>
</evidence>
<name>A0A9D2GSD1_9BACT</name>
<comment type="caution">
    <text evidence="2">The sequence shown here is derived from an EMBL/GenBank/DDBJ whole genome shotgun (WGS) entry which is preliminary data.</text>
</comment>
<dbReference type="Gene3D" id="1.10.3480.10">
    <property type="entry name" value="TorD-like"/>
    <property type="match status" value="1"/>
</dbReference>
<dbReference type="SUPFAM" id="SSF89155">
    <property type="entry name" value="TorD-like"/>
    <property type="match status" value="1"/>
</dbReference>
<protein>
    <submittedName>
        <fullName evidence="2">Molecular chaperone TorD family protein</fullName>
    </submittedName>
</protein>
<accession>A0A9D2GSD1</accession>
<dbReference type="InterPro" id="IPR036411">
    <property type="entry name" value="TorD-like_sf"/>
</dbReference>
<dbReference type="AlphaFoldDB" id="A0A9D2GSD1"/>
<reference evidence="2" key="1">
    <citation type="journal article" date="2021" name="PeerJ">
        <title>Extensive microbial diversity within the chicken gut microbiome revealed by metagenomics and culture.</title>
        <authorList>
            <person name="Gilroy R."/>
            <person name="Ravi A."/>
            <person name="Getino M."/>
            <person name="Pursley I."/>
            <person name="Horton D.L."/>
            <person name="Alikhan N.F."/>
            <person name="Baker D."/>
            <person name="Gharbi K."/>
            <person name="Hall N."/>
            <person name="Watson M."/>
            <person name="Adriaenssens E.M."/>
            <person name="Foster-Nyarko E."/>
            <person name="Jarju S."/>
            <person name="Secka A."/>
            <person name="Antonio M."/>
            <person name="Oren A."/>
            <person name="Chaudhuri R.R."/>
            <person name="La Ragione R."/>
            <person name="Hildebrand F."/>
            <person name="Pallen M.J."/>
        </authorList>
    </citation>
    <scope>NUCLEOTIDE SEQUENCE</scope>
    <source>
        <strain evidence="2">ChiW4-1371</strain>
    </source>
</reference>
<sequence>MAENLQEIFNGREVLYAFFAKSYLEPFSDYEYKMIQDIIPYLKELEDISDKAKHEINMLEDFIKKYNSLTGEKLDELKLDNLRAFTRIFALTDSVPNSESYYTSTERLVNQESREQVLKLYKKFGFDTDFHNSNEPEDFIAYELMFMSYLSKMAAKRMQNGKEDDYNLIIKAQNEFIKNHLLNYIDEFINKMEMFEQGKIFYLPLTYFLREYLKYDLEFLNSLNN</sequence>
<organism evidence="2 3">
    <name type="scientific">Candidatus Mucispirillum faecigallinarum</name>
    <dbReference type="NCBI Taxonomy" id="2838699"/>
    <lineage>
        <taxon>Bacteria</taxon>
        <taxon>Pseudomonadati</taxon>
        <taxon>Deferribacterota</taxon>
        <taxon>Deferribacteres</taxon>
        <taxon>Deferribacterales</taxon>
        <taxon>Mucispirillaceae</taxon>
        <taxon>Mucispirillum</taxon>
    </lineage>
</organism>
<proteinExistence type="predicted"/>
<evidence type="ECO:0000313" key="2">
    <source>
        <dbReference type="EMBL" id="HIZ89163.1"/>
    </source>
</evidence>
<dbReference type="EMBL" id="DXAQ01000070">
    <property type="protein sequence ID" value="HIZ89163.1"/>
    <property type="molecule type" value="Genomic_DNA"/>
</dbReference>
<dbReference type="Pfam" id="PF02613">
    <property type="entry name" value="Nitrate_red_del"/>
    <property type="match status" value="1"/>
</dbReference>
<gene>
    <name evidence="2" type="ORF">H9804_04400</name>
</gene>
<dbReference type="PANTHER" id="PTHR34227:SF1">
    <property type="entry name" value="DIMETHYL SULFOXIDE REDUCTASE CHAPERONE-RELATED"/>
    <property type="match status" value="1"/>
</dbReference>
<dbReference type="Proteomes" id="UP000824176">
    <property type="component" value="Unassembled WGS sequence"/>
</dbReference>
<dbReference type="PANTHER" id="PTHR34227">
    <property type="entry name" value="CHAPERONE PROTEIN YCDY"/>
    <property type="match status" value="1"/>
</dbReference>
<evidence type="ECO:0000313" key="3">
    <source>
        <dbReference type="Proteomes" id="UP000824176"/>
    </source>
</evidence>
<dbReference type="InterPro" id="IPR050289">
    <property type="entry name" value="TorD/DmsD_chaperones"/>
</dbReference>
<dbReference type="InterPro" id="IPR020945">
    <property type="entry name" value="DMSO/NO3_reduct_chaperone"/>
</dbReference>
<reference evidence="2" key="2">
    <citation type="submission" date="2021-04" db="EMBL/GenBank/DDBJ databases">
        <authorList>
            <person name="Gilroy R."/>
        </authorList>
    </citation>
    <scope>NUCLEOTIDE SEQUENCE</scope>
    <source>
        <strain evidence="2">ChiW4-1371</strain>
    </source>
</reference>
<keyword evidence="1" id="KW-0143">Chaperone</keyword>